<name>A0A6V8SBT0_9CLOT</name>
<keyword evidence="3" id="KW-1185">Reference proteome</keyword>
<evidence type="ECO:0000313" key="2">
    <source>
        <dbReference type="EMBL" id="GFP74520.1"/>
    </source>
</evidence>
<dbReference type="EMBL" id="BLZR01000001">
    <property type="protein sequence ID" value="GFP74520.1"/>
    <property type="molecule type" value="Genomic_DNA"/>
</dbReference>
<dbReference type="SUPFAM" id="SSF89550">
    <property type="entry name" value="PHP domain-like"/>
    <property type="match status" value="1"/>
</dbReference>
<comment type="caution">
    <text evidence="2">The sequence shown here is derived from an EMBL/GenBank/DDBJ whole genome shotgun (WGS) entry which is preliminary data.</text>
</comment>
<gene>
    <name evidence="2" type="ORF">bsdtw1_00572</name>
</gene>
<reference evidence="2 3" key="1">
    <citation type="submission" date="2020-07" db="EMBL/GenBank/DDBJ databases">
        <title>A new beta-1,3-glucan-decomposing anaerobic bacterium isolated from anoxic soil subjected to biological soil disinfestation.</title>
        <authorList>
            <person name="Ueki A."/>
            <person name="Tonouchi A."/>
        </authorList>
    </citation>
    <scope>NUCLEOTIDE SEQUENCE [LARGE SCALE GENOMIC DNA]</scope>
    <source>
        <strain evidence="2 3">TW1</strain>
    </source>
</reference>
<keyword evidence="1" id="KW-0812">Transmembrane</keyword>
<organism evidence="2 3">
    <name type="scientific">Clostridium fungisolvens</name>
    <dbReference type="NCBI Taxonomy" id="1604897"/>
    <lineage>
        <taxon>Bacteria</taxon>
        <taxon>Bacillati</taxon>
        <taxon>Bacillota</taxon>
        <taxon>Clostridia</taxon>
        <taxon>Eubacteriales</taxon>
        <taxon>Clostridiaceae</taxon>
        <taxon>Clostridium</taxon>
    </lineage>
</organism>
<feature type="transmembrane region" description="Helical" evidence="1">
    <location>
        <begin position="1708"/>
        <end position="1729"/>
    </location>
</feature>
<dbReference type="InterPro" id="IPR016195">
    <property type="entry name" value="Pol/histidinol_Pase-like"/>
</dbReference>
<accession>A0A6V8SBT0</accession>
<dbReference type="Proteomes" id="UP000580568">
    <property type="component" value="Unassembled WGS sequence"/>
</dbReference>
<dbReference type="NCBIfam" id="NF038032">
    <property type="entry name" value="CehA_McbA_metalo"/>
    <property type="match status" value="1"/>
</dbReference>
<evidence type="ECO:0000256" key="1">
    <source>
        <dbReference type="SAM" id="Phobius"/>
    </source>
</evidence>
<protein>
    <submittedName>
        <fullName evidence="2">Uncharacterized protein</fullName>
    </submittedName>
</protein>
<keyword evidence="1" id="KW-1133">Transmembrane helix</keyword>
<sequence>MVRKRNRKIFSLVITFFMVFSNLLTNYTKVVYAAGDDNGMQMPVYPMYVYQNEEFAISTKANDGYLADGGIPKFSIYNGSNMYGTVKGTDGTWSPTRGYAPIAIGVNTVKASNIGDNITAVSLRIKKYAAVGTSSVQTVTIGQITPITNTADYGYIAGSINGTAGDVVEARDSSSNIIGTAVIDRNKTFKVAVKNGEGITLGIYGADGVKKAPIYGTYTVNAGQTTSLVAQNNPINSKTIKDQTIAVGENPLAFSATDLFTDTNANAVITLSNATSTPENVVNVVLANDKKSIAISGNSSVTSAQNTVVTVKGTDDQGNTATCTIKFTVNPEDLIAPTIVHTPITSNAKNKDLSIDAIITDNMSVTGAKVFYRTKGQTDYNSVDMTANNSAYSVIIPNDKLETSGFEYYIQATDGKNISTNPKDIKNPYSVIINPAQNISDYNIYFGQLHSHTTNSDGIGTLDDAFSHAKDKAKLDFFAVTDHSNSFDNGSASSMADGSKSVKWNNGLKAADKYTDSNFAGIYAFEMTWSDGTGHINTFDTPGFESRDTQKYKNADGLQQYYNVLKQFPSSVSQFNHPGTTFGDFKDFANYDPQIDKLITLIEVGNGEGPIGSSGYFPSYSYYDRALQKGWHVAPTNNQDNHKGMWGDANTARTVVLADSLTRDNIYDAIRNRRTYATEDNNLKIKYTLNDEVMGTILDSKPSTVDIKVDLEDPDKEALGKVSVIVDGGKELESKTLTTSKDSLEFKLPADYSYYYIKVVEADKDIAVTAPVWISETDKSGISSTTGSTSLPIKDTKMTITSNLYNNENSPLKVKSLEYSINGNVINKAASIADVNSLGTGAYSFDYTPTTAGKYNVDVKLVATINGVDKIYTDVLKLNVADPAVVTNVVVDGSHYNDYVNGYYAGNTKNLTTLANNENINIIVQKDKLTDDALKSAKLLILSPPAKKAGSDKNTGVNYSATPYTDEEIAVIQRYVQRGGNIIVTGLADYQDSRDDSINHTANQQNKILAAIGATSRINDDEVVDYENNPNVNPPGKAGGTPYRVPMNVYNTNSPYLDKVVAQQNYSFYSGSSITLGSNATWLVKGTPTTYAFDSDNDKLGGSYVANAASAMPSQEGSIGKGNVVALATETLSGGGKLFVGGTVFFSDFEIKATLDNYGQLQNSNYNIMMNILDSVKNVMPTTPINQVRAGVFGQVFQVEGTVTAGTKSGNAFFDTIYIQDKTGGINIYPVSGMDIEVGEKVKVTGTLDQYLGDKELRVINIEVTDKNDNPLDPDFVSTKAAMDDVNGGKLLKVQGIVTNVVTVSGVVSAIYVKDQTGVEARLFIDGYIDYSDPTSAKLEQIAKVGNTISGIGLASTDPDGNRLRVRDRSEIKLVSEAGQSQDQIAANSVIEKIAAIPAAVTLLDESKVTAARTAYDELTTTQKALVTNYNTLIAAEKKISDIKAQNEATKADQIAANSVVEKIAAIPVSLTLLDESKVTAARTVYDALTTTQKALVANYNTLIAAEKKIIELKEIAAIPTKISNDNTDSVIEAIKNAIKYDIQVPVIDVTNSPIVSKEIFNAIKEQNKQVTFIGKNVSWTFNGKDIEKDVLGDIDLSLKVVPTELKARETAKVKEVTGKDALIAPFTFNYDGPLPGNALVKVFIGKDWAGKIVDVCRYYSDKNTYDIIQSKVKVDSDGYVSYTTNHCSDYFVVESSVTGSLPITGSILGSSILITGGVLSVIMGYYLLVIGYRRKQKASS</sequence>
<dbReference type="Gene3D" id="3.20.20.140">
    <property type="entry name" value="Metal-dependent hydrolases"/>
    <property type="match status" value="1"/>
</dbReference>
<evidence type="ECO:0000313" key="3">
    <source>
        <dbReference type="Proteomes" id="UP000580568"/>
    </source>
</evidence>
<dbReference type="RefSeq" id="WP_183276073.1">
    <property type="nucleotide sequence ID" value="NZ_BLZR01000001.1"/>
</dbReference>
<keyword evidence="1" id="KW-0472">Membrane</keyword>
<proteinExistence type="predicted"/>